<accession>A0A317DIE8</accession>
<keyword evidence="1" id="KW-0812">Transmembrane</keyword>
<comment type="caution">
    <text evidence="2">The sequence shown here is derived from an EMBL/GenBank/DDBJ whole genome shotgun (WGS) entry which is preliminary data.</text>
</comment>
<feature type="transmembrane region" description="Helical" evidence="1">
    <location>
        <begin position="48"/>
        <end position="69"/>
    </location>
</feature>
<dbReference type="AlphaFoldDB" id="A0A317DIE8"/>
<evidence type="ECO:0000256" key="1">
    <source>
        <dbReference type="SAM" id="Phobius"/>
    </source>
</evidence>
<keyword evidence="1" id="KW-1133">Transmembrane helix</keyword>
<dbReference type="SUPFAM" id="SSF103473">
    <property type="entry name" value="MFS general substrate transporter"/>
    <property type="match status" value="1"/>
</dbReference>
<gene>
    <name evidence="2" type="ORF">DKT69_16335</name>
</gene>
<feature type="non-terminal residue" evidence="2">
    <location>
        <position position="84"/>
    </location>
</feature>
<organism evidence="2 3">
    <name type="scientific">Micromonospora sicca</name>
    <dbReference type="NCBI Taxonomy" id="2202420"/>
    <lineage>
        <taxon>Bacteria</taxon>
        <taxon>Bacillati</taxon>
        <taxon>Actinomycetota</taxon>
        <taxon>Actinomycetes</taxon>
        <taxon>Micromonosporales</taxon>
        <taxon>Micromonosporaceae</taxon>
        <taxon>Micromonospora</taxon>
    </lineage>
</organism>
<keyword evidence="1" id="KW-0472">Membrane</keyword>
<dbReference type="Proteomes" id="UP000246050">
    <property type="component" value="Unassembled WGS sequence"/>
</dbReference>
<proteinExistence type="predicted"/>
<reference evidence="2 3" key="1">
    <citation type="submission" date="2018-05" db="EMBL/GenBank/DDBJ databases">
        <title>Micromonosporas from Atacama Desert.</title>
        <authorList>
            <person name="Carro L."/>
            <person name="Golinska P."/>
            <person name="Klenk H.-P."/>
            <person name="Goodfellow M."/>
        </authorList>
    </citation>
    <scope>NUCLEOTIDE SEQUENCE [LARGE SCALE GENOMIC DNA]</scope>
    <source>
        <strain evidence="2 3">4G51</strain>
    </source>
</reference>
<evidence type="ECO:0000313" key="3">
    <source>
        <dbReference type="Proteomes" id="UP000246050"/>
    </source>
</evidence>
<dbReference type="PANTHER" id="PTHR23542">
    <property type="match status" value="1"/>
</dbReference>
<evidence type="ECO:0000313" key="2">
    <source>
        <dbReference type="EMBL" id="PWR14438.1"/>
    </source>
</evidence>
<dbReference type="InterPro" id="IPR036259">
    <property type="entry name" value="MFS_trans_sf"/>
</dbReference>
<protein>
    <submittedName>
        <fullName evidence="2">MFS transporter</fullName>
    </submittedName>
</protein>
<dbReference type="PANTHER" id="PTHR23542:SF1">
    <property type="entry name" value="MAJOR FACILITATOR SUPERFAMILY (MFS) PROFILE DOMAIN-CONTAINING PROTEIN"/>
    <property type="match status" value="1"/>
</dbReference>
<dbReference type="EMBL" id="QGKS01000233">
    <property type="protein sequence ID" value="PWR14438.1"/>
    <property type="molecule type" value="Genomic_DNA"/>
</dbReference>
<sequence length="84" mass="8583">MAALRQYLGVWRIPGAPMLLILGIIGRLGIGMTPLALLLVVEQVTGRYALAAVAGGFYALCGAALSPVAGRVADRVGPTPVLLA</sequence>
<name>A0A317DIE8_9ACTN</name>
<dbReference type="Gene3D" id="1.20.1250.20">
    <property type="entry name" value="MFS general substrate transporter like domains"/>
    <property type="match status" value="1"/>
</dbReference>
<feature type="transmembrane region" description="Helical" evidence="1">
    <location>
        <begin position="20"/>
        <end position="41"/>
    </location>
</feature>